<reference evidence="2" key="2">
    <citation type="journal article" date="2007" name="Science">
        <title>Draft genome sequence of the sexually transmitted pathogen Trichomonas vaginalis.</title>
        <authorList>
            <person name="Carlton J.M."/>
            <person name="Hirt R.P."/>
            <person name="Silva J.C."/>
            <person name="Delcher A.L."/>
            <person name="Schatz M."/>
            <person name="Zhao Q."/>
            <person name="Wortman J.R."/>
            <person name="Bidwell S.L."/>
            <person name="Alsmark U.C.M."/>
            <person name="Besteiro S."/>
            <person name="Sicheritz-Ponten T."/>
            <person name="Noel C.J."/>
            <person name="Dacks J.B."/>
            <person name="Foster P.G."/>
            <person name="Simillion C."/>
            <person name="Van de Peer Y."/>
            <person name="Miranda-Saavedra D."/>
            <person name="Barton G.J."/>
            <person name="Westrop G.D."/>
            <person name="Mueller S."/>
            <person name="Dessi D."/>
            <person name="Fiori P.L."/>
            <person name="Ren Q."/>
            <person name="Paulsen I."/>
            <person name="Zhang H."/>
            <person name="Bastida-Corcuera F.D."/>
            <person name="Simoes-Barbosa A."/>
            <person name="Brown M.T."/>
            <person name="Hayes R.D."/>
            <person name="Mukherjee M."/>
            <person name="Okumura C.Y."/>
            <person name="Schneider R."/>
            <person name="Smith A.J."/>
            <person name="Vanacova S."/>
            <person name="Villalvazo M."/>
            <person name="Haas B.J."/>
            <person name="Pertea M."/>
            <person name="Feldblyum T.V."/>
            <person name="Utterback T.R."/>
            <person name="Shu C.L."/>
            <person name="Osoegawa K."/>
            <person name="de Jong P.J."/>
            <person name="Hrdy I."/>
            <person name="Horvathova L."/>
            <person name="Zubacova Z."/>
            <person name="Dolezal P."/>
            <person name="Malik S.B."/>
            <person name="Logsdon J.M. Jr."/>
            <person name="Henze K."/>
            <person name="Gupta A."/>
            <person name="Wang C.C."/>
            <person name="Dunne R.L."/>
            <person name="Upcroft J.A."/>
            <person name="Upcroft P."/>
            <person name="White O."/>
            <person name="Salzberg S.L."/>
            <person name="Tang P."/>
            <person name="Chiu C.-H."/>
            <person name="Lee Y.-S."/>
            <person name="Embley T.M."/>
            <person name="Coombs G.H."/>
            <person name="Mottram J.C."/>
            <person name="Tachezy J."/>
            <person name="Fraser-Liggett C.M."/>
            <person name="Johnson P.J."/>
        </authorList>
    </citation>
    <scope>NUCLEOTIDE SEQUENCE [LARGE SCALE GENOMIC DNA]</scope>
    <source>
        <strain evidence="2">G3</strain>
    </source>
</reference>
<dbReference type="AlphaFoldDB" id="A2HGA5"/>
<dbReference type="VEuPathDB" id="TrichDB:TVAG_573090"/>
<keyword evidence="3" id="KW-1185">Reference proteome</keyword>
<dbReference type="Proteomes" id="UP000001542">
    <property type="component" value="Unassembled WGS sequence"/>
</dbReference>
<dbReference type="VEuPathDB" id="TrichDB:TVAGG3_1026780"/>
<name>A2HGA5_TRIV3</name>
<feature type="region of interest" description="Disordered" evidence="1">
    <location>
        <begin position="71"/>
        <end position="126"/>
    </location>
</feature>
<sequence>ERAYSYGQALFEELEPETQERVMQTIREDSNTNYDKLFLGYRIPEMGDQSPKAKRTWEIYNILGEHEAKMQQLEAEGKLPKKKRRVEQSESSEEQSESSGNEGKRRVKNSARKKVKLGPRGFYYDI</sequence>
<dbReference type="EMBL" id="DS133843">
    <property type="protein sequence ID" value="EAX71562.1"/>
    <property type="molecule type" value="Genomic_DNA"/>
</dbReference>
<organism evidence="2 3">
    <name type="scientific">Trichomonas vaginalis (strain ATCC PRA-98 / G3)</name>
    <dbReference type="NCBI Taxonomy" id="412133"/>
    <lineage>
        <taxon>Eukaryota</taxon>
        <taxon>Metamonada</taxon>
        <taxon>Parabasalia</taxon>
        <taxon>Trichomonadida</taxon>
        <taxon>Trichomonadidae</taxon>
        <taxon>Trichomonas</taxon>
    </lineage>
</organism>
<gene>
    <name evidence="2" type="ORF">TVAG_573090</name>
</gene>
<dbReference type="InParanoid" id="A2HGA5"/>
<accession>A2HGA5</accession>
<evidence type="ECO:0000256" key="1">
    <source>
        <dbReference type="SAM" id="MobiDB-lite"/>
    </source>
</evidence>
<evidence type="ECO:0000313" key="2">
    <source>
        <dbReference type="EMBL" id="EAX71562.1"/>
    </source>
</evidence>
<proteinExistence type="predicted"/>
<feature type="non-terminal residue" evidence="2">
    <location>
        <position position="1"/>
    </location>
</feature>
<protein>
    <submittedName>
        <fullName evidence="2">Uncharacterized protein</fullName>
    </submittedName>
</protein>
<feature type="compositionally biased region" description="Basic residues" evidence="1">
    <location>
        <begin position="105"/>
        <end position="117"/>
    </location>
</feature>
<evidence type="ECO:0000313" key="3">
    <source>
        <dbReference type="Proteomes" id="UP000001542"/>
    </source>
</evidence>
<reference evidence="2" key="1">
    <citation type="submission" date="2006-10" db="EMBL/GenBank/DDBJ databases">
        <authorList>
            <person name="Amadeo P."/>
            <person name="Zhao Q."/>
            <person name="Wortman J."/>
            <person name="Fraser-Liggett C."/>
            <person name="Carlton J."/>
        </authorList>
    </citation>
    <scope>NUCLEOTIDE SEQUENCE</scope>
    <source>
        <strain evidence="2">G3</strain>
    </source>
</reference>